<reference evidence="2" key="1">
    <citation type="journal article" date="2020" name="Stud. Mycol.">
        <title>101 Dothideomycetes genomes: a test case for predicting lifestyles and emergence of pathogens.</title>
        <authorList>
            <person name="Haridas S."/>
            <person name="Albert R."/>
            <person name="Binder M."/>
            <person name="Bloem J."/>
            <person name="Labutti K."/>
            <person name="Salamov A."/>
            <person name="Andreopoulos B."/>
            <person name="Baker S."/>
            <person name="Barry K."/>
            <person name="Bills G."/>
            <person name="Bluhm B."/>
            <person name="Cannon C."/>
            <person name="Castanera R."/>
            <person name="Culley D."/>
            <person name="Daum C."/>
            <person name="Ezra D."/>
            <person name="Gonzalez J."/>
            <person name="Henrissat B."/>
            <person name="Kuo A."/>
            <person name="Liang C."/>
            <person name="Lipzen A."/>
            <person name="Lutzoni F."/>
            <person name="Magnuson J."/>
            <person name="Mondo S."/>
            <person name="Nolan M."/>
            <person name="Ohm R."/>
            <person name="Pangilinan J."/>
            <person name="Park H.-J."/>
            <person name="Ramirez L."/>
            <person name="Alfaro M."/>
            <person name="Sun H."/>
            <person name="Tritt A."/>
            <person name="Yoshinaga Y."/>
            <person name="Zwiers L.-H."/>
            <person name="Turgeon B."/>
            <person name="Goodwin S."/>
            <person name="Spatafora J."/>
            <person name="Crous P."/>
            <person name="Grigoriev I."/>
        </authorList>
    </citation>
    <scope>NUCLEOTIDE SEQUENCE</scope>
    <source>
        <strain evidence="2">CBS 109.77</strain>
    </source>
</reference>
<accession>A0A6A6WTI9</accession>
<name>A0A6A6WTI9_9PLEO</name>
<dbReference type="AlphaFoldDB" id="A0A6A6WTI9"/>
<feature type="region of interest" description="Disordered" evidence="1">
    <location>
        <begin position="1"/>
        <end position="47"/>
    </location>
</feature>
<sequence length="206" mass="23417">MEKEEPALPEAQPSTIGSGPVKRKGIDEPKDNMTPAPKKTKVRDRFETRSDQANEVYAYHIYCKESIALLKDLPGFDKNLDIWYRGFWKAPFGTAASKTFMRDVHAAEEKLKRETEKLSTNEQIAESKLTVNLISNVLLDIESTTPSQETNFKTMVRDLYSATKNSLVRHRDTISRYSENTKDSLTAAQALQESLETKGSKEERKL</sequence>
<dbReference type="EMBL" id="MU002325">
    <property type="protein sequence ID" value="KAF2787392.1"/>
    <property type="molecule type" value="Genomic_DNA"/>
</dbReference>
<evidence type="ECO:0000256" key="1">
    <source>
        <dbReference type="SAM" id="MobiDB-lite"/>
    </source>
</evidence>
<gene>
    <name evidence="2" type="ORF">K505DRAFT_367396</name>
</gene>
<proteinExistence type="predicted"/>
<protein>
    <submittedName>
        <fullName evidence="2">Uncharacterized protein</fullName>
    </submittedName>
</protein>
<evidence type="ECO:0000313" key="2">
    <source>
        <dbReference type="EMBL" id="KAF2787392.1"/>
    </source>
</evidence>
<organism evidence="2 3">
    <name type="scientific">Melanomma pulvis-pyrius CBS 109.77</name>
    <dbReference type="NCBI Taxonomy" id="1314802"/>
    <lineage>
        <taxon>Eukaryota</taxon>
        <taxon>Fungi</taxon>
        <taxon>Dikarya</taxon>
        <taxon>Ascomycota</taxon>
        <taxon>Pezizomycotina</taxon>
        <taxon>Dothideomycetes</taxon>
        <taxon>Pleosporomycetidae</taxon>
        <taxon>Pleosporales</taxon>
        <taxon>Melanommataceae</taxon>
        <taxon>Melanomma</taxon>
    </lineage>
</organism>
<evidence type="ECO:0000313" key="3">
    <source>
        <dbReference type="Proteomes" id="UP000799757"/>
    </source>
</evidence>
<dbReference type="Proteomes" id="UP000799757">
    <property type="component" value="Unassembled WGS sequence"/>
</dbReference>
<keyword evidence="3" id="KW-1185">Reference proteome</keyword>